<gene>
    <name evidence="6" type="ORF">VKT23_009144</name>
</gene>
<evidence type="ECO:0000256" key="1">
    <source>
        <dbReference type="ARBA" id="ARBA00005725"/>
    </source>
</evidence>
<dbReference type="SUPFAM" id="SSF51735">
    <property type="entry name" value="NAD(P)-binding Rossmann-fold domains"/>
    <property type="match status" value="1"/>
</dbReference>
<evidence type="ECO:0000256" key="4">
    <source>
        <dbReference type="SAM" id="MobiDB-lite"/>
    </source>
</evidence>
<evidence type="ECO:0000313" key="7">
    <source>
        <dbReference type="Proteomes" id="UP001498398"/>
    </source>
</evidence>
<keyword evidence="7" id="KW-1185">Reference proteome</keyword>
<keyword evidence="2" id="KW-0521">NADP</keyword>
<evidence type="ECO:0000313" key="6">
    <source>
        <dbReference type="EMBL" id="KAK7460425.1"/>
    </source>
</evidence>
<dbReference type="InterPro" id="IPR051609">
    <property type="entry name" value="NmrA/Isoflavone_reductase-like"/>
</dbReference>
<dbReference type="PANTHER" id="PTHR47706:SF4">
    <property type="entry name" value="NMRA-LIKE DOMAIN-CONTAINING PROTEIN"/>
    <property type="match status" value="1"/>
</dbReference>
<keyword evidence="3" id="KW-0560">Oxidoreductase</keyword>
<feature type="domain" description="NmrA-like" evidence="5">
    <location>
        <begin position="11"/>
        <end position="228"/>
    </location>
</feature>
<comment type="similarity">
    <text evidence="1">Belongs to the NmrA-type oxidoreductase family. Isoflavone reductase subfamily.</text>
</comment>
<dbReference type="Gene3D" id="3.40.50.720">
    <property type="entry name" value="NAD(P)-binding Rossmann-like Domain"/>
    <property type="match status" value="1"/>
</dbReference>
<dbReference type="InterPro" id="IPR008030">
    <property type="entry name" value="NmrA-like"/>
</dbReference>
<protein>
    <recommendedName>
        <fullName evidence="5">NmrA-like domain-containing protein</fullName>
    </recommendedName>
</protein>
<organism evidence="6 7">
    <name type="scientific">Marasmiellus scandens</name>
    <dbReference type="NCBI Taxonomy" id="2682957"/>
    <lineage>
        <taxon>Eukaryota</taxon>
        <taxon>Fungi</taxon>
        <taxon>Dikarya</taxon>
        <taxon>Basidiomycota</taxon>
        <taxon>Agaricomycotina</taxon>
        <taxon>Agaricomycetes</taxon>
        <taxon>Agaricomycetidae</taxon>
        <taxon>Agaricales</taxon>
        <taxon>Marasmiineae</taxon>
        <taxon>Omphalotaceae</taxon>
        <taxon>Marasmiellus</taxon>
    </lineage>
</organism>
<dbReference type="InterPro" id="IPR036291">
    <property type="entry name" value="NAD(P)-bd_dom_sf"/>
</dbReference>
<reference evidence="6 7" key="1">
    <citation type="submission" date="2024-01" db="EMBL/GenBank/DDBJ databases">
        <title>A draft genome for the cacao thread blight pathogen Marasmiellus scandens.</title>
        <authorList>
            <person name="Baruah I.K."/>
            <person name="Leung J."/>
            <person name="Bukari Y."/>
            <person name="Amoako-Attah I."/>
            <person name="Meinhardt L.W."/>
            <person name="Bailey B.A."/>
            <person name="Cohen S.P."/>
        </authorList>
    </citation>
    <scope>NUCLEOTIDE SEQUENCE [LARGE SCALE GENOMIC DNA]</scope>
    <source>
        <strain evidence="6 7">GH-19</strain>
    </source>
</reference>
<dbReference type="Proteomes" id="UP001498398">
    <property type="component" value="Unassembled WGS sequence"/>
</dbReference>
<accession>A0ABR1JJ86</accession>
<feature type="region of interest" description="Disordered" evidence="4">
    <location>
        <begin position="250"/>
        <end position="275"/>
    </location>
</feature>
<name>A0ABR1JJ86_9AGAR</name>
<proteinExistence type="inferred from homology"/>
<evidence type="ECO:0000259" key="5">
    <source>
        <dbReference type="Pfam" id="PF05368"/>
    </source>
</evidence>
<sequence>MSTTTYTNTSFAVLGSNGNLAPYIIDALSKHPGVSKLVVLSRPSSEPPSLPSNAELVHVDYNDHAALINIFKKNSTDVVVSAVSGTAILDAQKKAAVAAKEAGVKVFVPTEYGPVAFAGKGSRIPLSEKDEFAEFLKSIQLPYARIFTGLWLQYVPWAIGYDANQKVNILGKGETPISFTAQEDIGGFIAHALTTLPLSKLSNAHFRLEGDRLTIRQIAEKLNKPIEYVQAIPGSNSELRTAIVSNLETGAGSTGWDPVKQQENPRDSEDGAGSANKLWEGHVWKKLEDVVKL</sequence>
<evidence type="ECO:0000256" key="2">
    <source>
        <dbReference type="ARBA" id="ARBA00022857"/>
    </source>
</evidence>
<comment type="caution">
    <text evidence="6">The sequence shown here is derived from an EMBL/GenBank/DDBJ whole genome shotgun (WGS) entry which is preliminary data.</text>
</comment>
<dbReference type="EMBL" id="JBANRG010000015">
    <property type="protein sequence ID" value="KAK7460425.1"/>
    <property type="molecule type" value="Genomic_DNA"/>
</dbReference>
<dbReference type="PANTHER" id="PTHR47706">
    <property type="entry name" value="NMRA-LIKE FAMILY PROTEIN"/>
    <property type="match status" value="1"/>
</dbReference>
<evidence type="ECO:0000256" key="3">
    <source>
        <dbReference type="ARBA" id="ARBA00023002"/>
    </source>
</evidence>
<dbReference type="Pfam" id="PF05368">
    <property type="entry name" value="NmrA"/>
    <property type="match status" value="1"/>
</dbReference>